<name>A0ACC0ZVR3_9ROSI</name>
<gene>
    <name evidence="1" type="ORF">Patl1_33326</name>
</gene>
<accession>A0ACC0ZVR3</accession>
<protein>
    <submittedName>
        <fullName evidence="1">Uncharacterized protein</fullName>
    </submittedName>
</protein>
<dbReference type="EMBL" id="CM047910">
    <property type="protein sequence ID" value="KAJ0076048.1"/>
    <property type="molecule type" value="Genomic_DNA"/>
</dbReference>
<keyword evidence="2" id="KW-1185">Reference proteome</keyword>
<reference evidence="2" key="1">
    <citation type="journal article" date="2023" name="G3 (Bethesda)">
        <title>Genome assembly and association tests identify interacting loci associated with vigor, precocity, and sex in interspecific pistachio rootstocks.</title>
        <authorList>
            <person name="Palmer W."/>
            <person name="Jacygrad E."/>
            <person name="Sagayaradj S."/>
            <person name="Cavanaugh K."/>
            <person name="Han R."/>
            <person name="Bertier L."/>
            <person name="Beede B."/>
            <person name="Kafkas S."/>
            <person name="Golino D."/>
            <person name="Preece J."/>
            <person name="Michelmore R."/>
        </authorList>
    </citation>
    <scope>NUCLEOTIDE SEQUENCE [LARGE SCALE GENOMIC DNA]</scope>
</reference>
<evidence type="ECO:0000313" key="1">
    <source>
        <dbReference type="EMBL" id="KAJ0076048.1"/>
    </source>
</evidence>
<sequence>MAMKVAEAAGNQLHILYVRKRNITEQISKNISTIMKEKLSYSLQDVFQVWFFWKRLESMWHSKMHLQYTMENDPTMQEIKTILQYGESDEEWTLFFQHMNGKDFVTTLNHNLPKSLLIRVMESMHMDNMEVLRALIYAEKDQLPLRKGASKNMFGIEILKSKTVLLHISEVEITDKDLFMLKRMYVASLQDPTRVESRYEVVWIPVVDKSTPWTQAKQHQFENHQSSMPWYSLYHPSIIDPTVIMYIEEVW</sequence>
<organism evidence="1 2">
    <name type="scientific">Pistacia atlantica</name>
    <dbReference type="NCBI Taxonomy" id="434234"/>
    <lineage>
        <taxon>Eukaryota</taxon>
        <taxon>Viridiplantae</taxon>
        <taxon>Streptophyta</taxon>
        <taxon>Embryophyta</taxon>
        <taxon>Tracheophyta</taxon>
        <taxon>Spermatophyta</taxon>
        <taxon>Magnoliopsida</taxon>
        <taxon>eudicotyledons</taxon>
        <taxon>Gunneridae</taxon>
        <taxon>Pentapetalae</taxon>
        <taxon>rosids</taxon>
        <taxon>malvids</taxon>
        <taxon>Sapindales</taxon>
        <taxon>Anacardiaceae</taxon>
        <taxon>Pistacia</taxon>
    </lineage>
</organism>
<dbReference type="Proteomes" id="UP001164250">
    <property type="component" value="Chromosome 15"/>
</dbReference>
<comment type="caution">
    <text evidence="1">The sequence shown here is derived from an EMBL/GenBank/DDBJ whole genome shotgun (WGS) entry which is preliminary data.</text>
</comment>
<evidence type="ECO:0000313" key="2">
    <source>
        <dbReference type="Proteomes" id="UP001164250"/>
    </source>
</evidence>
<proteinExistence type="predicted"/>